<protein>
    <recommendedName>
        <fullName evidence="3">DUF4359 domain-containing protein</fullName>
    </recommendedName>
</protein>
<name>A0A2A8CY97_9BACT</name>
<gene>
    <name evidence="1" type="ORF">CRI94_09700</name>
</gene>
<accession>A0A2A8CY97</accession>
<comment type="caution">
    <text evidence="1">The sequence shown here is derived from an EMBL/GenBank/DDBJ whole genome shotgun (WGS) entry which is preliminary data.</text>
</comment>
<evidence type="ECO:0008006" key="3">
    <source>
        <dbReference type="Google" id="ProtNLM"/>
    </source>
</evidence>
<sequence>MKKLLGLLLVAFVLFLVNPGMNDFSTFFKERSSDRIEQETGGGLLGRVLGGAGSELLAAGVEEATTRRSYLVCSTYDVDPDGDDVAEYRYLGVAGMFVTLREPEK</sequence>
<evidence type="ECO:0000313" key="1">
    <source>
        <dbReference type="EMBL" id="PEN13574.1"/>
    </source>
</evidence>
<reference evidence="1 2" key="1">
    <citation type="submission" date="2017-10" db="EMBL/GenBank/DDBJ databases">
        <title>Draft genome of Longibacter Salinarum.</title>
        <authorList>
            <person name="Goh K.M."/>
            <person name="Shamsir M.S."/>
            <person name="Lim S.W."/>
        </authorList>
    </citation>
    <scope>NUCLEOTIDE SEQUENCE [LARGE SCALE GENOMIC DNA]</scope>
    <source>
        <strain evidence="1 2">KCTC 52045</strain>
    </source>
</reference>
<dbReference type="OrthoDB" id="1496080at2"/>
<evidence type="ECO:0000313" key="2">
    <source>
        <dbReference type="Proteomes" id="UP000220102"/>
    </source>
</evidence>
<dbReference type="AlphaFoldDB" id="A0A2A8CY97"/>
<dbReference type="RefSeq" id="WP_098075496.1">
    <property type="nucleotide sequence ID" value="NZ_PDEQ01000004.1"/>
</dbReference>
<proteinExistence type="predicted"/>
<dbReference type="Proteomes" id="UP000220102">
    <property type="component" value="Unassembled WGS sequence"/>
</dbReference>
<keyword evidence="2" id="KW-1185">Reference proteome</keyword>
<organism evidence="1 2">
    <name type="scientific">Longibacter salinarum</name>
    <dbReference type="NCBI Taxonomy" id="1850348"/>
    <lineage>
        <taxon>Bacteria</taxon>
        <taxon>Pseudomonadati</taxon>
        <taxon>Rhodothermota</taxon>
        <taxon>Rhodothermia</taxon>
        <taxon>Rhodothermales</taxon>
        <taxon>Salisaetaceae</taxon>
        <taxon>Longibacter</taxon>
    </lineage>
</organism>
<dbReference type="EMBL" id="PDEQ01000004">
    <property type="protein sequence ID" value="PEN13574.1"/>
    <property type="molecule type" value="Genomic_DNA"/>
</dbReference>